<reference evidence="1 2" key="1">
    <citation type="journal article" date="2016" name="Nat. Commun.">
        <title>Thousands of microbial genomes shed light on interconnected biogeochemical processes in an aquifer system.</title>
        <authorList>
            <person name="Anantharaman K."/>
            <person name="Brown C.T."/>
            <person name="Hug L.A."/>
            <person name="Sharon I."/>
            <person name="Castelle C.J."/>
            <person name="Probst A.J."/>
            <person name="Thomas B.C."/>
            <person name="Singh A."/>
            <person name="Wilkins M.J."/>
            <person name="Karaoz U."/>
            <person name="Brodie E.L."/>
            <person name="Williams K.H."/>
            <person name="Hubbard S.S."/>
            <person name="Banfield J.F."/>
        </authorList>
    </citation>
    <scope>NUCLEOTIDE SEQUENCE [LARGE SCALE GENOMIC DNA]</scope>
</reference>
<protein>
    <submittedName>
        <fullName evidence="1">Uncharacterized protein</fullName>
    </submittedName>
</protein>
<comment type="caution">
    <text evidence="1">The sequence shown here is derived from an EMBL/GenBank/DDBJ whole genome shotgun (WGS) entry which is preliminary data.</text>
</comment>
<dbReference type="EMBL" id="MFHT01000017">
    <property type="protein sequence ID" value="OGF77542.1"/>
    <property type="molecule type" value="Genomic_DNA"/>
</dbReference>
<dbReference type="Proteomes" id="UP000177723">
    <property type="component" value="Unassembled WGS sequence"/>
</dbReference>
<name>A0A1F5WPD2_9BACT</name>
<gene>
    <name evidence="1" type="ORF">A3F23_01030</name>
</gene>
<organism evidence="1 2">
    <name type="scientific">Candidatus Giovannonibacteria bacterium RIFCSPHIGHO2_12_FULL_43_15</name>
    <dbReference type="NCBI Taxonomy" id="1798341"/>
    <lineage>
        <taxon>Bacteria</taxon>
        <taxon>Candidatus Giovannoniibacteriota</taxon>
    </lineage>
</organism>
<evidence type="ECO:0000313" key="2">
    <source>
        <dbReference type="Proteomes" id="UP000177723"/>
    </source>
</evidence>
<dbReference type="AlphaFoldDB" id="A0A1F5WPD2"/>
<sequence length="81" mass="9223">MPTFALLAVWSVWGEESCHKKIGSSFDAETPEHAFKQLQIKHPFLEGLPWSFAGKDYKLLCESEIQVGKKFKMQNASEYGD</sequence>
<evidence type="ECO:0000313" key="1">
    <source>
        <dbReference type="EMBL" id="OGF77542.1"/>
    </source>
</evidence>
<accession>A0A1F5WPD2</accession>
<proteinExistence type="predicted"/>